<dbReference type="Proteomes" id="UP000887574">
    <property type="component" value="Unplaced"/>
</dbReference>
<evidence type="ECO:0000256" key="7">
    <source>
        <dbReference type="ARBA" id="ARBA00022927"/>
    </source>
</evidence>
<evidence type="ECO:0000256" key="8">
    <source>
        <dbReference type="ARBA" id="ARBA00022989"/>
    </source>
</evidence>
<dbReference type="AlphaFoldDB" id="A0A915DVQ8"/>
<evidence type="ECO:0000256" key="4">
    <source>
        <dbReference type="ARBA" id="ARBA00022448"/>
    </source>
</evidence>
<evidence type="ECO:0000256" key="2">
    <source>
        <dbReference type="ARBA" id="ARBA00004448"/>
    </source>
</evidence>
<evidence type="ECO:0000256" key="5">
    <source>
        <dbReference type="ARBA" id="ARBA00022692"/>
    </source>
</evidence>
<dbReference type="GO" id="GO:0005744">
    <property type="term" value="C:TIM23 mitochondrial import inner membrane translocase complex"/>
    <property type="evidence" value="ECO:0007669"/>
    <property type="project" value="TreeGrafter"/>
</dbReference>
<dbReference type="PANTHER" id="PTHR10485">
    <property type="entry name" value="MITOCHONDRIAL IMPORT INNER MEMBRANE TRANSLOCASE SUBUNIT TIM-17"/>
    <property type="match status" value="1"/>
</dbReference>
<evidence type="ECO:0000256" key="3">
    <source>
        <dbReference type="ARBA" id="ARBA00008444"/>
    </source>
</evidence>
<proteinExistence type="inferred from homology"/>
<comment type="similarity">
    <text evidence="3">Belongs to the Tim17/Tim22/Tim23 family.</text>
</comment>
<name>A0A915DVQ8_9BILA</name>
<keyword evidence="10" id="KW-0496">Mitochondrion</keyword>
<evidence type="ECO:0000313" key="13">
    <source>
        <dbReference type="Proteomes" id="UP000887574"/>
    </source>
</evidence>
<dbReference type="GO" id="GO:0030150">
    <property type="term" value="P:protein import into mitochondrial matrix"/>
    <property type="evidence" value="ECO:0007669"/>
    <property type="project" value="TreeGrafter"/>
</dbReference>
<organism evidence="13 14">
    <name type="scientific">Ditylenchus dipsaci</name>
    <dbReference type="NCBI Taxonomy" id="166011"/>
    <lineage>
        <taxon>Eukaryota</taxon>
        <taxon>Metazoa</taxon>
        <taxon>Ecdysozoa</taxon>
        <taxon>Nematoda</taxon>
        <taxon>Chromadorea</taxon>
        <taxon>Rhabditida</taxon>
        <taxon>Tylenchina</taxon>
        <taxon>Tylenchomorpha</taxon>
        <taxon>Sphaerularioidea</taxon>
        <taxon>Anguinidae</taxon>
        <taxon>Anguininae</taxon>
        <taxon>Ditylenchus</taxon>
    </lineage>
</organism>
<dbReference type="GO" id="GO:0008320">
    <property type="term" value="F:protein transmembrane transporter activity"/>
    <property type="evidence" value="ECO:0007669"/>
    <property type="project" value="TreeGrafter"/>
</dbReference>
<sequence length="142" mass="15396">MDAYSREPCPFRIADDIGVLSLWVSLAGQSFIRLELPETQRKYNRLLHGCCKKKGRRLQRYFSGAATGALLAVRSGPGVMVGSALLGGTILAMIEGVQVLMGKMLSQQYDMTQQMAPLDDPKSLPSKPSSSISSPSGKMQSM</sequence>
<evidence type="ECO:0000256" key="6">
    <source>
        <dbReference type="ARBA" id="ARBA00022792"/>
    </source>
</evidence>
<keyword evidence="11" id="KW-0472">Membrane</keyword>
<comment type="subcellular location">
    <subcellularLocation>
        <location evidence="2">Mitochondrion inner membrane</location>
        <topology evidence="2">Multi-pass membrane protein</topology>
    </subcellularLocation>
</comment>
<evidence type="ECO:0000256" key="10">
    <source>
        <dbReference type="ARBA" id="ARBA00023128"/>
    </source>
</evidence>
<keyword evidence="6" id="KW-0999">Mitochondrion inner membrane</keyword>
<dbReference type="PANTHER" id="PTHR10485:SF0">
    <property type="entry name" value="AT05822P-RELATED"/>
    <property type="match status" value="1"/>
</dbReference>
<accession>A0A915DVQ8</accession>
<keyword evidence="7" id="KW-0653">Protein transport</keyword>
<evidence type="ECO:0000313" key="14">
    <source>
        <dbReference type="WBParaSite" id="jg24179"/>
    </source>
</evidence>
<feature type="region of interest" description="Disordered" evidence="12">
    <location>
        <begin position="116"/>
        <end position="142"/>
    </location>
</feature>
<feature type="compositionally biased region" description="Low complexity" evidence="12">
    <location>
        <begin position="123"/>
        <end position="136"/>
    </location>
</feature>
<evidence type="ECO:0000256" key="9">
    <source>
        <dbReference type="ARBA" id="ARBA00023010"/>
    </source>
</evidence>
<reference evidence="14" key="1">
    <citation type="submission" date="2022-11" db="UniProtKB">
        <authorList>
            <consortium name="WormBaseParasite"/>
        </authorList>
    </citation>
    <scope>IDENTIFICATION</scope>
</reference>
<comment type="function">
    <text evidence="1">Essential component of the TIM23 complex, a complex that mediates the translocation of transit peptide-containing proteins across the mitochondrial inner membrane.</text>
</comment>
<keyword evidence="9" id="KW-0811">Translocation</keyword>
<evidence type="ECO:0000256" key="1">
    <source>
        <dbReference type="ARBA" id="ARBA00002959"/>
    </source>
</evidence>
<keyword evidence="13" id="KW-1185">Reference proteome</keyword>
<keyword evidence="8" id="KW-1133">Transmembrane helix</keyword>
<keyword evidence="4" id="KW-0813">Transport</keyword>
<protein>
    <submittedName>
        <fullName evidence="14">Uncharacterized protein</fullName>
    </submittedName>
</protein>
<evidence type="ECO:0000256" key="11">
    <source>
        <dbReference type="ARBA" id="ARBA00023136"/>
    </source>
</evidence>
<keyword evidence="5" id="KW-0812">Transmembrane</keyword>
<evidence type="ECO:0000256" key="12">
    <source>
        <dbReference type="SAM" id="MobiDB-lite"/>
    </source>
</evidence>
<dbReference type="WBParaSite" id="jg24179">
    <property type="protein sequence ID" value="jg24179"/>
    <property type="gene ID" value="jg24179"/>
</dbReference>